<dbReference type="PROSITE" id="PS51379">
    <property type="entry name" value="4FE4S_FER_2"/>
    <property type="match status" value="2"/>
</dbReference>
<gene>
    <name evidence="5" type="ORF">SBF1_450012</name>
</gene>
<dbReference type="OrthoDB" id="9800558at2"/>
<dbReference type="InterPro" id="IPR017900">
    <property type="entry name" value="4Fe4S_Fe_S_CS"/>
</dbReference>
<dbReference type="GO" id="GO:0051536">
    <property type="term" value="F:iron-sulfur cluster binding"/>
    <property type="evidence" value="ECO:0007669"/>
    <property type="project" value="UniProtKB-KW"/>
</dbReference>
<dbReference type="InterPro" id="IPR006067">
    <property type="entry name" value="NO2/SO3_Rdtase_4Fe4S_dom"/>
</dbReference>
<dbReference type="Gene3D" id="3.30.413.10">
    <property type="entry name" value="Sulfite Reductase Hemoprotein, domain 1"/>
    <property type="match status" value="1"/>
</dbReference>
<evidence type="ECO:0000313" key="6">
    <source>
        <dbReference type="Proteomes" id="UP000238916"/>
    </source>
</evidence>
<dbReference type="GO" id="GO:0016491">
    <property type="term" value="F:oxidoreductase activity"/>
    <property type="evidence" value="ECO:0007669"/>
    <property type="project" value="InterPro"/>
</dbReference>
<accession>A0A2U3LBP5</accession>
<dbReference type="PROSITE" id="PS00198">
    <property type="entry name" value="4FE4S_FER_1"/>
    <property type="match status" value="1"/>
</dbReference>
<evidence type="ECO:0000256" key="3">
    <source>
        <dbReference type="ARBA" id="ARBA00023014"/>
    </source>
</evidence>
<feature type="domain" description="4Fe-4S ferredoxin-type" evidence="4">
    <location>
        <begin position="80"/>
        <end position="108"/>
    </location>
</feature>
<dbReference type="Pfam" id="PF00037">
    <property type="entry name" value="Fer4"/>
    <property type="match status" value="1"/>
</dbReference>
<dbReference type="GO" id="GO:0046872">
    <property type="term" value="F:metal ion binding"/>
    <property type="evidence" value="ECO:0007669"/>
    <property type="project" value="UniProtKB-KW"/>
</dbReference>
<dbReference type="GO" id="GO:0020037">
    <property type="term" value="F:heme binding"/>
    <property type="evidence" value="ECO:0007669"/>
    <property type="project" value="InterPro"/>
</dbReference>
<dbReference type="SUPFAM" id="SSF54862">
    <property type="entry name" value="4Fe-4S ferredoxins"/>
    <property type="match status" value="1"/>
</dbReference>
<dbReference type="Gene3D" id="3.30.70.20">
    <property type="match status" value="1"/>
</dbReference>
<keyword evidence="1" id="KW-0479">Metal-binding</keyword>
<dbReference type="InterPro" id="IPR017896">
    <property type="entry name" value="4Fe4S_Fe-S-bd"/>
</dbReference>
<evidence type="ECO:0000313" key="5">
    <source>
        <dbReference type="EMBL" id="SPF49347.1"/>
    </source>
</evidence>
<proteinExistence type="predicted"/>
<name>A0A2U3LBP5_9FIRM</name>
<organism evidence="5 6">
    <name type="scientific">Candidatus Desulfosporosinus infrequens</name>
    <dbReference type="NCBI Taxonomy" id="2043169"/>
    <lineage>
        <taxon>Bacteria</taxon>
        <taxon>Bacillati</taxon>
        <taxon>Bacillota</taxon>
        <taxon>Clostridia</taxon>
        <taxon>Eubacteriales</taxon>
        <taxon>Desulfitobacteriaceae</taxon>
        <taxon>Desulfosporosinus</taxon>
    </lineage>
</organism>
<keyword evidence="3" id="KW-0411">Iron-sulfur</keyword>
<dbReference type="InterPro" id="IPR045854">
    <property type="entry name" value="NO2/SO3_Rdtase_4Fe4S_sf"/>
</dbReference>
<dbReference type="SUPFAM" id="SSF56014">
    <property type="entry name" value="Nitrite and sulphite reductase 4Fe-4S domain-like"/>
    <property type="match status" value="1"/>
</dbReference>
<feature type="domain" description="4Fe-4S ferredoxin-type" evidence="4">
    <location>
        <begin position="109"/>
        <end position="138"/>
    </location>
</feature>
<evidence type="ECO:0000256" key="1">
    <source>
        <dbReference type="ARBA" id="ARBA00022723"/>
    </source>
</evidence>
<keyword evidence="2" id="KW-0408">Iron</keyword>
<dbReference type="AlphaFoldDB" id="A0A2U3LBP5"/>
<evidence type="ECO:0000259" key="4">
    <source>
        <dbReference type="PROSITE" id="PS51379"/>
    </source>
</evidence>
<dbReference type="Pfam" id="PF01077">
    <property type="entry name" value="NIR_SIR"/>
    <property type="match status" value="1"/>
</dbReference>
<protein>
    <submittedName>
        <fullName evidence="5">Dissimilatory sulfite reductase (Desulfoviridin), alpha/beta subunit</fullName>
    </submittedName>
</protein>
<dbReference type="EMBL" id="OMOF01000390">
    <property type="protein sequence ID" value="SPF49347.1"/>
    <property type="molecule type" value="Genomic_DNA"/>
</dbReference>
<evidence type="ECO:0000256" key="2">
    <source>
        <dbReference type="ARBA" id="ARBA00023004"/>
    </source>
</evidence>
<reference evidence="6" key="1">
    <citation type="submission" date="2018-02" db="EMBL/GenBank/DDBJ databases">
        <authorList>
            <person name="Hausmann B."/>
        </authorList>
    </citation>
    <scope>NUCLEOTIDE SEQUENCE [LARGE SCALE GENOMIC DNA]</scope>
    <source>
        <strain evidence="6">Peat soil MAG SbF1</strain>
    </source>
</reference>
<sequence>MQQTGFHLEHCRPNCPKAAHNWQNLYDMLTTTLTALNLPQTLGDKFDPVLHHHLPKVCLAGCPNGCSRPKIKDFGVIGYVTPQITTAPCSGCNACVQACLENAITWQPSGIVIDQTRCLSCGECLRTCPTGTLTAGENGWELYLGGRVGRHPQFAKLAGHVPADEEVVAWISETMLHYLENGRPQERLTHFLDRTTESLSQLTSLNEQRVYEIGIPRIISRIKEEVGW</sequence>
<dbReference type="Proteomes" id="UP000238916">
    <property type="component" value="Unassembled WGS sequence"/>
</dbReference>